<comment type="caution">
    <text evidence="1">The sequence shown here is derived from an EMBL/GenBank/DDBJ whole genome shotgun (WGS) entry which is preliminary data.</text>
</comment>
<dbReference type="AlphaFoldDB" id="A0A150XPE1"/>
<evidence type="ECO:0000313" key="2">
    <source>
        <dbReference type="Proteomes" id="UP000075583"/>
    </source>
</evidence>
<gene>
    <name evidence="1" type="ORF">MB14_15290</name>
</gene>
<dbReference type="EMBL" id="LQZQ01000004">
    <property type="protein sequence ID" value="KYG80515.1"/>
    <property type="molecule type" value="Genomic_DNA"/>
</dbReference>
<name>A0A150XPE1_ROSEK</name>
<sequence>MKRRMNRYLLVIFILLTSISIVNGQDEIEFLLPPDSEPPPADTINYWKNGGTFNFNLQQVALTNWAAGGESSIAIGTKFETFANYEKEGAVWQNRFKISYGLIRNGDSKNRFVKTDDQVILNSKYSQKFTEKVLLTTSINFQTQMDEGYKNKKIAGTDQIERTLISNFMAPGYLQASLGLSYRDEQTITATLAPFTGRFTFVLNDSLSNAGAFGINPGDQIRPEAGISLTGTYKKDVVENVSFLGNFNLFSNYEKFPNTVVNLEASFKLKVNNYLSTNISSQLIYDDDITLTRNDGTKGRDIQIKNVINVGVTLGF</sequence>
<keyword evidence="2" id="KW-1185">Reference proteome</keyword>
<dbReference type="OrthoDB" id="1495718at2"/>
<evidence type="ECO:0008006" key="3">
    <source>
        <dbReference type="Google" id="ProtNLM"/>
    </source>
</evidence>
<dbReference type="STRING" id="279360.MB14_15290"/>
<dbReference type="RefSeq" id="WP_062590186.1">
    <property type="nucleotide sequence ID" value="NZ_LQZQ01000004.1"/>
</dbReference>
<accession>A0A150XPE1</accession>
<proteinExistence type="predicted"/>
<dbReference type="Pfam" id="PF11276">
    <property type="entry name" value="DUF3078"/>
    <property type="match status" value="1"/>
</dbReference>
<dbReference type="Proteomes" id="UP000075583">
    <property type="component" value="Unassembled WGS sequence"/>
</dbReference>
<evidence type="ECO:0000313" key="1">
    <source>
        <dbReference type="EMBL" id="KYG80515.1"/>
    </source>
</evidence>
<organism evidence="1 2">
    <name type="scientific">Roseivirga ehrenbergii (strain DSM 102268 / JCM 13514 / KCTC 12282 / NCIMB 14502 / KMM 6017)</name>
    <dbReference type="NCBI Taxonomy" id="279360"/>
    <lineage>
        <taxon>Bacteria</taxon>
        <taxon>Pseudomonadati</taxon>
        <taxon>Bacteroidota</taxon>
        <taxon>Cytophagia</taxon>
        <taxon>Cytophagales</taxon>
        <taxon>Roseivirgaceae</taxon>
        <taxon>Roseivirga</taxon>
    </lineage>
</organism>
<protein>
    <recommendedName>
        <fullName evidence="3">DUF3078 domain-containing protein</fullName>
    </recommendedName>
</protein>
<dbReference type="InterPro" id="IPR021428">
    <property type="entry name" value="DUF3078"/>
</dbReference>
<reference evidence="1" key="1">
    <citation type="submission" date="2016-01" db="EMBL/GenBank/DDBJ databases">
        <title>Genome sequencing of Roseivirga ehrenbergii KMM 6017.</title>
        <authorList>
            <person name="Selvaratnam C."/>
            <person name="Thevarajoo S."/>
            <person name="Goh K.M."/>
            <person name="Ee R."/>
            <person name="Chan K.-G."/>
            <person name="Chong C.S."/>
        </authorList>
    </citation>
    <scope>NUCLEOTIDE SEQUENCE [LARGE SCALE GENOMIC DNA]</scope>
    <source>
        <strain evidence="1">KMM 6017</strain>
    </source>
</reference>